<evidence type="ECO:0000256" key="11">
    <source>
        <dbReference type="SAM" id="Phobius"/>
    </source>
</evidence>
<dbReference type="FunCoup" id="H0V5W6">
    <property type="interactions" value="166"/>
</dbReference>
<feature type="region of interest" description="Disordered" evidence="10">
    <location>
        <begin position="1"/>
        <end position="22"/>
    </location>
</feature>
<evidence type="ECO:0000256" key="5">
    <source>
        <dbReference type="ARBA" id="ARBA00022824"/>
    </source>
</evidence>
<keyword evidence="6 11" id="KW-1133">Transmembrane helix</keyword>
<dbReference type="GO" id="GO:0015485">
    <property type="term" value="F:cholesterol binding"/>
    <property type="evidence" value="ECO:0007669"/>
    <property type="project" value="Ensembl"/>
</dbReference>
<dbReference type="Ensembl" id="ENSCPOT00000005680.3">
    <property type="protein sequence ID" value="ENSCPOP00000005065.3"/>
    <property type="gene ID" value="ENSCPOG00000005619.4"/>
</dbReference>
<evidence type="ECO:0000313" key="12">
    <source>
        <dbReference type="Ensembl" id="ENSCPOP00000005065.3"/>
    </source>
</evidence>
<gene>
    <name evidence="12" type="primary">SOAT2</name>
</gene>
<dbReference type="GO" id="GO:0034379">
    <property type="term" value="P:very-low-density lipoprotein particle assembly"/>
    <property type="evidence" value="ECO:0007669"/>
    <property type="project" value="Ensembl"/>
</dbReference>
<evidence type="ECO:0000256" key="1">
    <source>
        <dbReference type="ARBA" id="ARBA00004477"/>
    </source>
</evidence>
<feature type="transmembrane region" description="Helical" evidence="11">
    <location>
        <begin position="242"/>
        <end position="265"/>
    </location>
</feature>
<dbReference type="GeneTree" id="ENSGT00950000183081"/>
<evidence type="ECO:0000256" key="4">
    <source>
        <dbReference type="ARBA" id="ARBA00022692"/>
    </source>
</evidence>
<keyword evidence="8 9" id="KW-0012">Acyltransferase</keyword>
<feature type="transmembrane region" description="Helical" evidence="11">
    <location>
        <begin position="106"/>
        <end position="127"/>
    </location>
</feature>
<organism evidence="12 13">
    <name type="scientific">Cavia porcellus</name>
    <name type="common">Guinea pig</name>
    <dbReference type="NCBI Taxonomy" id="10141"/>
    <lineage>
        <taxon>Eukaryota</taxon>
        <taxon>Metazoa</taxon>
        <taxon>Chordata</taxon>
        <taxon>Craniata</taxon>
        <taxon>Vertebrata</taxon>
        <taxon>Euteleostomi</taxon>
        <taxon>Mammalia</taxon>
        <taxon>Eutheria</taxon>
        <taxon>Euarchontoglires</taxon>
        <taxon>Glires</taxon>
        <taxon>Rodentia</taxon>
        <taxon>Hystricomorpha</taxon>
        <taxon>Caviidae</taxon>
        <taxon>Cavia</taxon>
    </lineage>
</organism>
<dbReference type="GO" id="GO:0033344">
    <property type="term" value="P:cholesterol efflux"/>
    <property type="evidence" value="ECO:0007669"/>
    <property type="project" value="Ensembl"/>
</dbReference>
<evidence type="ECO:0000256" key="8">
    <source>
        <dbReference type="ARBA" id="ARBA00023315"/>
    </source>
</evidence>
<feature type="transmembrane region" description="Helical" evidence="11">
    <location>
        <begin position="160"/>
        <end position="184"/>
    </location>
</feature>
<evidence type="ECO:0000256" key="2">
    <source>
        <dbReference type="ARBA" id="ARBA00009010"/>
    </source>
</evidence>
<dbReference type="GO" id="GO:0034736">
    <property type="term" value="F:cholesterol O-acyltransferase activity"/>
    <property type="evidence" value="ECO:0007669"/>
    <property type="project" value="Ensembl"/>
</dbReference>
<dbReference type="AlphaFoldDB" id="H0V5W6"/>
<keyword evidence="4 11" id="KW-0812">Transmembrane</keyword>
<feature type="transmembrane region" description="Helical" evidence="11">
    <location>
        <begin position="364"/>
        <end position="383"/>
    </location>
</feature>
<comment type="subcellular location">
    <subcellularLocation>
        <location evidence="1 9">Endoplasmic reticulum membrane</location>
        <topology evidence="1 9">Multi-pass membrane protein</topology>
    </subcellularLocation>
</comment>
<keyword evidence="5 9" id="KW-0256">Endoplasmic reticulum</keyword>
<dbReference type="GO" id="GO:0005789">
    <property type="term" value="C:endoplasmic reticulum membrane"/>
    <property type="evidence" value="ECO:0007669"/>
    <property type="project" value="UniProtKB-SubCell"/>
</dbReference>
<keyword evidence="13" id="KW-1185">Reference proteome</keyword>
<dbReference type="InterPro" id="IPR004299">
    <property type="entry name" value="MBOAT_fam"/>
</dbReference>
<keyword evidence="3 9" id="KW-0808">Transferase</keyword>
<dbReference type="GO" id="GO:0045797">
    <property type="term" value="P:positive regulation of intestinal cholesterol absorption"/>
    <property type="evidence" value="ECO:0007669"/>
    <property type="project" value="Ensembl"/>
</dbReference>
<feature type="transmembrane region" description="Helical" evidence="11">
    <location>
        <begin position="277"/>
        <end position="300"/>
    </location>
</feature>
<dbReference type="InParanoid" id="H0V5W6"/>
<dbReference type="OMA" id="TMNDRHT"/>
<reference evidence="13" key="1">
    <citation type="journal article" date="2011" name="Nature">
        <title>A high-resolution map of human evolutionary constraint using 29 mammals.</title>
        <authorList>
            <person name="Lindblad-Toh K."/>
            <person name="Garber M."/>
            <person name="Zuk O."/>
            <person name="Lin M.F."/>
            <person name="Parker B.J."/>
            <person name="Washietl S."/>
            <person name="Kheradpour P."/>
            <person name="Ernst J."/>
            <person name="Jordan G."/>
            <person name="Mauceli E."/>
            <person name="Ward L.D."/>
            <person name="Lowe C.B."/>
            <person name="Holloway A.K."/>
            <person name="Clamp M."/>
            <person name="Gnerre S."/>
            <person name="Alfoldi J."/>
            <person name="Beal K."/>
            <person name="Chang J."/>
            <person name="Clawson H."/>
            <person name="Cuff J."/>
            <person name="Di Palma F."/>
            <person name="Fitzgerald S."/>
            <person name="Flicek P."/>
            <person name="Guttman M."/>
            <person name="Hubisz M.J."/>
            <person name="Jaffe D.B."/>
            <person name="Jungreis I."/>
            <person name="Kent W.J."/>
            <person name="Kostka D."/>
            <person name="Lara M."/>
            <person name="Martins A.L."/>
            <person name="Massingham T."/>
            <person name="Moltke I."/>
            <person name="Raney B.J."/>
            <person name="Rasmussen M.D."/>
            <person name="Robinson J."/>
            <person name="Stark A."/>
            <person name="Vilella A.J."/>
            <person name="Wen J."/>
            <person name="Xie X."/>
            <person name="Zody M.C."/>
            <person name="Baldwin J."/>
            <person name="Bloom T."/>
            <person name="Chin C.W."/>
            <person name="Heiman D."/>
            <person name="Nicol R."/>
            <person name="Nusbaum C."/>
            <person name="Young S."/>
            <person name="Wilkinson J."/>
            <person name="Worley K.C."/>
            <person name="Kovar C.L."/>
            <person name="Muzny D.M."/>
            <person name="Gibbs R.A."/>
            <person name="Cree A."/>
            <person name="Dihn H.H."/>
            <person name="Fowler G."/>
            <person name="Jhangiani S."/>
            <person name="Joshi V."/>
            <person name="Lee S."/>
            <person name="Lewis L.R."/>
            <person name="Nazareth L.V."/>
            <person name="Okwuonu G."/>
            <person name="Santibanez J."/>
            <person name="Warren W.C."/>
            <person name="Mardis E.R."/>
            <person name="Weinstock G.M."/>
            <person name="Wilson R.K."/>
            <person name="Delehaunty K."/>
            <person name="Dooling D."/>
            <person name="Fronik C."/>
            <person name="Fulton L."/>
            <person name="Fulton B."/>
            <person name="Graves T."/>
            <person name="Minx P."/>
            <person name="Sodergren E."/>
            <person name="Birney E."/>
            <person name="Margulies E.H."/>
            <person name="Herrero J."/>
            <person name="Green E.D."/>
            <person name="Haussler D."/>
            <person name="Siepel A."/>
            <person name="Goldman N."/>
            <person name="Pollard K.S."/>
            <person name="Pedersen J.S."/>
            <person name="Lander E.S."/>
            <person name="Kellis M."/>
        </authorList>
    </citation>
    <scope>NUCLEOTIDE SEQUENCE [LARGE SCALE GENOMIC DNA]</scope>
    <source>
        <strain evidence="13">2N</strain>
    </source>
</reference>
<dbReference type="STRING" id="10141.ENSCPOP00000005065"/>
<name>H0V5W6_CAVPO</name>
<dbReference type="GO" id="GO:0005903">
    <property type="term" value="C:brush border"/>
    <property type="evidence" value="ECO:0007669"/>
    <property type="project" value="Ensembl"/>
</dbReference>
<keyword evidence="7 9" id="KW-0472">Membrane</keyword>
<dbReference type="EMBL" id="AAKN02014983">
    <property type="status" value="NOT_ANNOTATED_CDS"/>
    <property type="molecule type" value="Genomic_DNA"/>
</dbReference>
<accession>H0V5W6</accession>
<dbReference type="Proteomes" id="UP000005447">
    <property type="component" value="Unassembled WGS sequence"/>
</dbReference>
<sequence>DTQSCTEPQTWRNGCNGGEGPQRSEVGDLAQWLKCLPGKSKAVKRQLLERAQGQLMELLDQTRREAIQSYPTQDRPVALNLENCTTLTSATHPSSELMEVQHFCTIYHIFAAGLCVFIISTVATDFIDEGRLVLEFDVLCLVMWIPMFLSLLLVPYQALWLWPGLCAAGCPASMLCILLIHVVLKQELLPASRCVLVRLLMKSYSFLRETMPGTLRVRGGGLGAAGLPYCSSIRWNYVAKNFSQALCCVLYACFILGHLCVPVFANMSREPFSPRALVLFVLHGTLPGIFMLLLIFFTFLHSWLNAFTEMLQFGDQMFYGECWTSTSFSNYYHTWNVVVHGRLYSYCIRTGLGKTLLAREADMIGAFLVSAVVYIFCFVLGFYPILLLNFTMNDHHTGPTWNVLMWTLLFLGQGIQVSLYCQEWYARRHSFSFTFHPSLAQTTFWDLVTPWSWSCHP</sequence>
<evidence type="ECO:0000256" key="9">
    <source>
        <dbReference type="PIRNR" id="PIRNR000439"/>
    </source>
</evidence>
<dbReference type="VEuPathDB" id="HostDB:ENSCPOG00000005619"/>
<dbReference type="GO" id="GO:0008203">
    <property type="term" value="P:cholesterol metabolic process"/>
    <property type="evidence" value="ECO:0007669"/>
    <property type="project" value="Ensembl"/>
</dbReference>
<comment type="similarity">
    <text evidence="2 9">Belongs to the membrane-bound acyltransferase family. Sterol o-acyltransferase subfamily.</text>
</comment>
<evidence type="ECO:0000256" key="7">
    <source>
        <dbReference type="ARBA" id="ARBA00023136"/>
    </source>
</evidence>
<proteinExistence type="inferred from homology"/>
<feature type="compositionally biased region" description="Polar residues" evidence="10">
    <location>
        <begin position="1"/>
        <end position="13"/>
    </location>
</feature>
<reference evidence="12" key="3">
    <citation type="submission" date="2025-09" db="UniProtKB">
        <authorList>
            <consortium name="Ensembl"/>
        </authorList>
    </citation>
    <scope>IDENTIFICATION</scope>
    <source>
        <strain evidence="12">2N</strain>
    </source>
</reference>
<dbReference type="InterPro" id="IPR014371">
    <property type="entry name" value="Oat_ACAT_DAG_ARE"/>
</dbReference>
<evidence type="ECO:0000256" key="6">
    <source>
        <dbReference type="ARBA" id="ARBA00022989"/>
    </source>
</evidence>
<dbReference type="HOGENOM" id="CLU_031845_1_0_1"/>
<dbReference type="PANTHER" id="PTHR10408:SF10">
    <property type="entry name" value="STEROL O-ACYLTRANSFERASE 2"/>
    <property type="match status" value="1"/>
</dbReference>
<evidence type="ECO:0000256" key="10">
    <source>
        <dbReference type="SAM" id="MobiDB-lite"/>
    </source>
</evidence>
<dbReference type="PANTHER" id="PTHR10408">
    <property type="entry name" value="STEROL O-ACYLTRANSFERASE"/>
    <property type="match status" value="1"/>
</dbReference>
<dbReference type="GO" id="GO:0010878">
    <property type="term" value="P:cholesterol storage"/>
    <property type="evidence" value="ECO:0007669"/>
    <property type="project" value="Ensembl"/>
</dbReference>
<reference evidence="12" key="2">
    <citation type="submission" date="2025-08" db="UniProtKB">
        <authorList>
            <consortium name="Ensembl"/>
        </authorList>
    </citation>
    <scope>IDENTIFICATION</scope>
    <source>
        <strain evidence="12">2N</strain>
    </source>
</reference>
<feature type="transmembrane region" description="Helical" evidence="11">
    <location>
        <begin position="134"/>
        <end position="154"/>
    </location>
</feature>
<evidence type="ECO:0000256" key="3">
    <source>
        <dbReference type="ARBA" id="ARBA00022679"/>
    </source>
</evidence>
<dbReference type="Bgee" id="ENSCPOG00000005619">
    <property type="expression patterns" value="Expressed in ovary and 2 other cell types or tissues"/>
</dbReference>
<dbReference type="Pfam" id="PF03062">
    <property type="entry name" value="MBOAT"/>
    <property type="match status" value="1"/>
</dbReference>
<dbReference type="GO" id="GO:0000062">
    <property type="term" value="F:fatty-acyl-CoA binding"/>
    <property type="evidence" value="ECO:0007669"/>
    <property type="project" value="Ensembl"/>
</dbReference>
<evidence type="ECO:0000313" key="13">
    <source>
        <dbReference type="Proteomes" id="UP000005447"/>
    </source>
</evidence>
<feature type="transmembrane region" description="Helical" evidence="11">
    <location>
        <begin position="403"/>
        <end position="421"/>
    </location>
</feature>
<protein>
    <recommendedName>
        <fullName evidence="9">O-acyltransferase</fullName>
    </recommendedName>
</protein>
<dbReference type="PIRSF" id="PIRSF000439">
    <property type="entry name" value="Oat_ACAT_DAG_ARE"/>
    <property type="match status" value="1"/>
</dbReference>